<evidence type="ECO:0000313" key="9">
    <source>
        <dbReference type="Proteomes" id="UP000326202"/>
    </source>
</evidence>
<feature type="site" description="Participates in a stacking interaction with the thymidine ring of dTDP-4-oxo-6-deoxyglucose" evidence="6">
    <location>
        <position position="138"/>
    </location>
</feature>
<dbReference type="EC" id="5.1.3.13" evidence="3 7"/>
<comment type="subunit">
    <text evidence="7">Homodimer.</text>
</comment>
<evidence type="ECO:0000256" key="6">
    <source>
        <dbReference type="PIRSR" id="PIRSR600888-3"/>
    </source>
</evidence>
<dbReference type="EMBL" id="CP042906">
    <property type="protein sequence ID" value="QEX17930.1"/>
    <property type="molecule type" value="Genomic_DNA"/>
</dbReference>
<evidence type="ECO:0000256" key="5">
    <source>
        <dbReference type="PIRSR" id="PIRSR600888-1"/>
    </source>
</evidence>
<feature type="active site" description="Proton donor" evidence="5">
    <location>
        <position position="132"/>
    </location>
</feature>
<keyword evidence="7" id="KW-0413">Isomerase</keyword>
<dbReference type="GO" id="GO:0008830">
    <property type="term" value="F:dTDP-4-dehydrorhamnose 3,5-epimerase activity"/>
    <property type="evidence" value="ECO:0007669"/>
    <property type="project" value="UniProtKB-UniRule"/>
</dbReference>
<dbReference type="InterPro" id="IPR014710">
    <property type="entry name" value="RmlC-like_jellyroll"/>
</dbReference>
<keyword evidence="9" id="KW-1185">Reference proteome</keyword>
<dbReference type="SUPFAM" id="SSF51182">
    <property type="entry name" value="RmlC-like cupins"/>
    <property type="match status" value="1"/>
</dbReference>
<evidence type="ECO:0000256" key="7">
    <source>
        <dbReference type="RuleBase" id="RU364069"/>
    </source>
</evidence>
<dbReference type="GO" id="GO:0019305">
    <property type="term" value="P:dTDP-rhamnose biosynthetic process"/>
    <property type="evidence" value="ECO:0007669"/>
    <property type="project" value="UniProtKB-UniRule"/>
</dbReference>
<dbReference type="Proteomes" id="UP000326202">
    <property type="component" value="Chromosome"/>
</dbReference>
<dbReference type="InterPro" id="IPR011051">
    <property type="entry name" value="RmlC_Cupin_sf"/>
</dbReference>
<dbReference type="PANTHER" id="PTHR21047">
    <property type="entry name" value="DTDP-6-DEOXY-D-GLUCOSE-3,5 EPIMERASE"/>
    <property type="match status" value="1"/>
</dbReference>
<dbReference type="OrthoDB" id="9800680at2"/>
<dbReference type="GO" id="GO:0000271">
    <property type="term" value="P:polysaccharide biosynthetic process"/>
    <property type="evidence" value="ECO:0007669"/>
    <property type="project" value="TreeGrafter"/>
</dbReference>
<dbReference type="AlphaFoldDB" id="A0A5J6MPB7"/>
<dbReference type="KEGG" id="htq:FRZ44_32340"/>
<feature type="active site" description="Proton acceptor" evidence="5">
    <location>
        <position position="62"/>
    </location>
</feature>
<dbReference type="GO" id="GO:0005829">
    <property type="term" value="C:cytosol"/>
    <property type="evidence" value="ECO:0007669"/>
    <property type="project" value="TreeGrafter"/>
</dbReference>
<dbReference type="CDD" id="cd00438">
    <property type="entry name" value="cupin_RmlC"/>
    <property type="match status" value="1"/>
</dbReference>
<evidence type="ECO:0000256" key="2">
    <source>
        <dbReference type="ARBA" id="ARBA00001997"/>
    </source>
</evidence>
<reference evidence="8 9" key="1">
    <citation type="submission" date="2019-08" db="EMBL/GenBank/DDBJ databases">
        <title>Hyperibacter terrae gen. nov., sp. nov. and Hyperibacter viscosus sp. nov., two new members in the family Rhodospirillaceae isolated from the rhizosphere of Hypericum perforatum.</title>
        <authorList>
            <person name="Noviana Z."/>
        </authorList>
    </citation>
    <scope>NUCLEOTIDE SEQUENCE [LARGE SCALE GENOMIC DNA]</scope>
    <source>
        <strain evidence="8 9">R5913</strain>
    </source>
</reference>
<dbReference type="RefSeq" id="WP_151178140.1">
    <property type="nucleotide sequence ID" value="NZ_CP042906.1"/>
</dbReference>
<evidence type="ECO:0000256" key="4">
    <source>
        <dbReference type="ARBA" id="ARBA00019595"/>
    </source>
</evidence>
<comment type="similarity">
    <text evidence="7">Belongs to the dTDP-4-dehydrorhamnose 3,5-epimerase family.</text>
</comment>
<dbReference type="Pfam" id="PF00908">
    <property type="entry name" value="dTDP_sugar_isom"/>
    <property type="match status" value="1"/>
</dbReference>
<evidence type="ECO:0000256" key="3">
    <source>
        <dbReference type="ARBA" id="ARBA00012098"/>
    </source>
</evidence>
<organism evidence="8 9">
    <name type="scientific">Hypericibacter terrae</name>
    <dbReference type="NCBI Taxonomy" id="2602015"/>
    <lineage>
        <taxon>Bacteria</taxon>
        <taxon>Pseudomonadati</taxon>
        <taxon>Pseudomonadota</taxon>
        <taxon>Alphaproteobacteria</taxon>
        <taxon>Rhodospirillales</taxon>
        <taxon>Dongiaceae</taxon>
        <taxon>Hypericibacter</taxon>
    </lineage>
</organism>
<evidence type="ECO:0000256" key="1">
    <source>
        <dbReference type="ARBA" id="ARBA00001298"/>
    </source>
</evidence>
<comment type="function">
    <text evidence="2 7">Catalyzes the epimerization of the C3' and C5'positions of dTDP-6-deoxy-D-xylo-4-hexulose, forming dTDP-6-deoxy-L-lyxo-4-hexulose.</text>
</comment>
<dbReference type="InterPro" id="IPR000888">
    <property type="entry name" value="RmlC-like"/>
</dbReference>
<dbReference type="PANTHER" id="PTHR21047:SF2">
    <property type="entry name" value="THYMIDINE DIPHOSPHO-4-KETO-RHAMNOSE 3,5-EPIMERASE"/>
    <property type="match status" value="1"/>
</dbReference>
<dbReference type="UniPathway" id="UPA00124"/>
<dbReference type="Gene3D" id="2.60.120.10">
    <property type="entry name" value="Jelly Rolls"/>
    <property type="match status" value="1"/>
</dbReference>
<gene>
    <name evidence="8" type="ORF">FRZ44_32340</name>
</gene>
<accession>A0A5J6MPB7</accession>
<protein>
    <recommendedName>
        <fullName evidence="4 7">dTDP-4-dehydrorhamnose 3,5-epimerase</fullName>
        <ecNumber evidence="3 7">5.1.3.13</ecNumber>
    </recommendedName>
    <alternativeName>
        <fullName evidence="7">Thymidine diphospho-4-keto-rhamnose 3,5-epimerase</fullName>
    </alternativeName>
</protein>
<comment type="catalytic activity">
    <reaction evidence="1 7">
        <text>dTDP-4-dehydro-6-deoxy-alpha-D-glucose = dTDP-4-dehydro-beta-L-rhamnose</text>
        <dbReference type="Rhea" id="RHEA:16969"/>
        <dbReference type="ChEBI" id="CHEBI:57649"/>
        <dbReference type="ChEBI" id="CHEBI:62830"/>
        <dbReference type="EC" id="5.1.3.13"/>
    </reaction>
</comment>
<comment type="pathway">
    <text evidence="7">Carbohydrate biosynthesis; dTDP-L-rhamnose biosynthesis.</text>
</comment>
<evidence type="ECO:0000313" key="8">
    <source>
        <dbReference type="EMBL" id="QEX17930.1"/>
    </source>
</evidence>
<dbReference type="NCBIfam" id="TIGR01221">
    <property type="entry name" value="rmlC"/>
    <property type="match status" value="1"/>
</dbReference>
<name>A0A5J6MPB7_9PROT</name>
<proteinExistence type="inferred from homology"/>
<sequence length="187" mass="20654">MQIEDTAISGVKILTAPRFADRRGFFAEWFNRDKLKQAGLDLDFCQDNLSLSTQAGTLRGLHFQLPPAAQAKLVGVIRGRIFDVAVDLRRGSPTYRQHVAAELSGDRGNQMLVPAGFAHGFCTLEPDSLVFYKVSTPYSAPHDSGINWNDPSLGIDWPVKEASAVLSEKDAKLPFLADTDLPFRYTD</sequence>